<gene>
    <name evidence="2" type="ORF">NCTC12965_05226</name>
</gene>
<reference evidence="2" key="1">
    <citation type="submission" date="2019-05" db="EMBL/GenBank/DDBJ databases">
        <authorList>
            <consortium name="Pathogen Informatics"/>
        </authorList>
    </citation>
    <scope>NUCLEOTIDE SEQUENCE [LARGE SCALE GENOMIC DNA]</scope>
    <source>
        <strain evidence="2">NCTC12965</strain>
    </source>
</reference>
<organism evidence="2">
    <name type="scientific">Serratia fonticola</name>
    <dbReference type="NCBI Taxonomy" id="47917"/>
    <lineage>
        <taxon>Bacteria</taxon>
        <taxon>Pseudomonadati</taxon>
        <taxon>Pseudomonadota</taxon>
        <taxon>Gammaproteobacteria</taxon>
        <taxon>Enterobacterales</taxon>
        <taxon>Yersiniaceae</taxon>
        <taxon>Serratia</taxon>
    </lineage>
</organism>
<sequence>MSNRVQDWVRNTAGTPLYAILANTHGAQGIKAYYREDGSRTPHGLYANTPYANWFEVMPVLVQLNEGSPFLRWVAETPLRNWGWLARSPLPQAALATHLAGLTQVIMPSGKAVFFRYWDGRYLPAYLRYFGDEWRTILPVFSDYWVNGEGFTCPVDPSAQAQISPWWLVPQGMVDALLDEDPEPLIANQLTWLRENEFELYQAVPEPVLRQIALRLYPQVWQQTPDPKKRTARLSQALVDALSCRTNPFEVITFNVSSFRP</sequence>
<dbReference type="Pfam" id="PF13503">
    <property type="entry name" value="DUF4123"/>
    <property type="match status" value="1"/>
</dbReference>
<dbReference type="RefSeq" id="WP_051346276.1">
    <property type="nucleotide sequence ID" value="NZ_CAMKUH010000007.1"/>
</dbReference>
<accession>A0A4V6Z2W0</accession>
<dbReference type="EMBL" id="CABEEZ010000113">
    <property type="protein sequence ID" value="VTR45328.1"/>
    <property type="molecule type" value="Genomic_DNA"/>
</dbReference>
<evidence type="ECO:0000259" key="1">
    <source>
        <dbReference type="Pfam" id="PF13503"/>
    </source>
</evidence>
<dbReference type="AlphaFoldDB" id="A0A4V6Z2W0"/>
<name>A0A4V6Z2W0_SERFO</name>
<dbReference type="InterPro" id="IPR025391">
    <property type="entry name" value="DUF4123"/>
</dbReference>
<proteinExistence type="predicted"/>
<dbReference type="GeneID" id="30320223"/>
<evidence type="ECO:0000313" key="2">
    <source>
        <dbReference type="EMBL" id="VTR45328.1"/>
    </source>
</evidence>
<feature type="domain" description="DUF4123" evidence="1">
    <location>
        <begin position="17"/>
        <end position="133"/>
    </location>
</feature>
<protein>
    <recommendedName>
        <fullName evidence="1">DUF4123 domain-containing protein</fullName>
    </recommendedName>
</protein>